<evidence type="ECO:0000313" key="2">
    <source>
        <dbReference type="EnsemblMetazoa" id="G27554.1:cds"/>
    </source>
</evidence>
<proteinExistence type="predicted"/>
<evidence type="ECO:0000256" key="1">
    <source>
        <dbReference type="SAM" id="MobiDB-lite"/>
    </source>
</evidence>
<feature type="compositionally biased region" description="Polar residues" evidence="1">
    <location>
        <begin position="128"/>
        <end position="137"/>
    </location>
</feature>
<feature type="region of interest" description="Disordered" evidence="1">
    <location>
        <begin position="128"/>
        <end position="172"/>
    </location>
</feature>
<protein>
    <submittedName>
        <fullName evidence="2">Uncharacterized protein</fullName>
    </submittedName>
</protein>
<dbReference type="EnsemblMetazoa" id="G27554.1">
    <property type="protein sequence ID" value="G27554.1:cds"/>
    <property type="gene ID" value="G27554"/>
</dbReference>
<evidence type="ECO:0000313" key="3">
    <source>
        <dbReference type="Proteomes" id="UP000005408"/>
    </source>
</evidence>
<dbReference type="AlphaFoldDB" id="A0A8W8LDX6"/>
<feature type="region of interest" description="Disordered" evidence="1">
    <location>
        <begin position="10"/>
        <end position="49"/>
    </location>
</feature>
<organism evidence="2 3">
    <name type="scientific">Magallana gigas</name>
    <name type="common">Pacific oyster</name>
    <name type="synonym">Crassostrea gigas</name>
    <dbReference type="NCBI Taxonomy" id="29159"/>
    <lineage>
        <taxon>Eukaryota</taxon>
        <taxon>Metazoa</taxon>
        <taxon>Spiralia</taxon>
        <taxon>Lophotrochozoa</taxon>
        <taxon>Mollusca</taxon>
        <taxon>Bivalvia</taxon>
        <taxon>Autobranchia</taxon>
        <taxon>Pteriomorphia</taxon>
        <taxon>Ostreida</taxon>
        <taxon>Ostreoidea</taxon>
        <taxon>Ostreidae</taxon>
        <taxon>Magallana</taxon>
    </lineage>
</organism>
<keyword evidence="3" id="KW-1185">Reference proteome</keyword>
<dbReference type="OMA" id="REHLFQY"/>
<dbReference type="Proteomes" id="UP000005408">
    <property type="component" value="Unassembled WGS sequence"/>
</dbReference>
<sequence>MATFGDFEIVDNDNDDLIERPREQPREDIERQSADEAKSNERDNSENFQSIGDFDLADFILDDLSFDVCETKQQSDSGSEFSFIEIPENQAIGTAFSNDDYSRPTTPASSDWSLLQCGLISDSDTESLELTKSTSPCSSTSENENQNESSSSSQQCASSKKGARKKKRKSRNKTDHKLMLELFGGLSVGDVEEDSSLLEVQTQTASSVPTTSNVPSLTEMCMKKIHLYRKSHLIKSFIKSSHFPVGMNKTILSSNLQYSVTKSNFLWLCQNLSTVEKILTGNMNQYPFYHGENRTGNDFYRMSSIWKELENVNSVLINACFDKDDLENYGHHIRADVQFFMVFATLVTFLMGSARKHIGKDGYHNRKNRKSKKISINEGKSVESLHQFLKSRYPQTTKLYFKRSLPYVYWARGNFKGALQAFVDLYKGPSATDEKLFIIGEIGRLYTMIYQSEKAIKMYHLLGNCLLQAHSSKSDIIETQTRLLITDVQNQGVLTESKARNQPVVWNTVFRSCPSNRRDELYIEAADILLCLHLGNLQGDRTDGSSLGFVRDVLQEYSKNNPKVWYHRAFFSAIMGQSQESDHCYGEFIKSFGGLDGDEEYRQRVPGLKMVDLLTGRKLSHHNMDALQLAVQNPFEPLLSLGPVRALKVVWRRQFHHARGSCNNDKGCSGFDLCNPDLNLRMTDDGHITGDCSMVLPPVTSILLNPYTGFLNLDLDGQDLNPWKAYPTEDSRRPFDDWNYLPNVMEIYHNDCRKKQDEVKAYLTGNCFFKITNKTYWPGYYCEPMTDQVVYAHWNGPNGQRAKFSLVQKIKDFLYQETVDSLNSINCGPEVEKVNSLLTKWYKQGHPVASGDVGRALNIIKRDKEVDKKKKKHNAQPKTAGRLYMKFVDPPQTVGNNALLTIQIYQDIYYVIIQCKDRDSFVSPIIMRPKQKTGFMVTSPRSDYMYFCVRTTDSKMTIFDSKGKEMQEIFLGVNVPFHTMTLIGDNLIFFKQKRLGLMEINNGFTRYSDDFLECSMVGVLLDIVILKNEFGIKFADGRKSLCHLKPMQIRLDGSLQQSFLPFKISENGEQLNGNFEHVEVLSEDTGEMIGAFSVDNILVLFTIQNPQDSCIREVLLTKVIELPGFPTKVKFLHKSVGFLVNWSQHSLNHKVPGYREHLFQYSYSGQLRGVLPFLSRSHSSLCVVYLDGDDKVTHMYPSCGHQGWYLYVQDGRQGVMCVKLFQEDV</sequence>
<feature type="compositionally biased region" description="Basic and acidic residues" evidence="1">
    <location>
        <begin position="17"/>
        <end position="45"/>
    </location>
</feature>
<feature type="compositionally biased region" description="Low complexity" evidence="1">
    <location>
        <begin position="138"/>
        <end position="160"/>
    </location>
</feature>
<accession>A0A8W8LDX6</accession>
<reference evidence="2" key="1">
    <citation type="submission" date="2022-08" db="UniProtKB">
        <authorList>
            <consortium name="EnsemblMetazoa"/>
        </authorList>
    </citation>
    <scope>IDENTIFICATION</scope>
    <source>
        <strain evidence="2">05x7-T-G4-1.051#20</strain>
    </source>
</reference>
<dbReference type="OrthoDB" id="6147956at2759"/>
<feature type="compositionally biased region" description="Basic residues" evidence="1">
    <location>
        <begin position="161"/>
        <end position="171"/>
    </location>
</feature>
<name>A0A8W8LDX6_MAGGI</name>